<feature type="region of interest" description="Disordered" evidence="1">
    <location>
        <begin position="88"/>
        <end position="129"/>
    </location>
</feature>
<feature type="compositionally biased region" description="Acidic residues" evidence="1">
    <location>
        <begin position="107"/>
        <end position="126"/>
    </location>
</feature>
<evidence type="ECO:0000313" key="3">
    <source>
        <dbReference type="Proteomes" id="UP000314294"/>
    </source>
</evidence>
<reference evidence="2 3" key="1">
    <citation type="submission" date="2019-03" db="EMBL/GenBank/DDBJ databases">
        <title>First draft genome of Liparis tanakae, snailfish: a comprehensive survey of snailfish specific genes.</title>
        <authorList>
            <person name="Kim W."/>
            <person name="Song I."/>
            <person name="Jeong J.-H."/>
            <person name="Kim D."/>
            <person name="Kim S."/>
            <person name="Ryu S."/>
            <person name="Song J.Y."/>
            <person name="Lee S.K."/>
        </authorList>
    </citation>
    <scope>NUCLEOTIDE SEQUENCE [LARGE SCALE GENOMIC DNA]</scope>
    <source>
        <tissue evidence="2">Muscle</tissue>
    </source>
</reference>
<evidence type="ECO:0000313" key="2">
    <source>
        <dbReference type="EMBL" id="TNN59951.1"/>
    </source>
</evidence>
<evidence type="ECO:0000256" key="1">
    <source>
        <dbReference type="SAM" id="MobiDB-lite"/>
    </source>
</evidence>
<feature type="compositionally biased region" description="Basic and acidic residues" evidence="1">
    <location>
        <begin position="88"/>
        <end position="106"/>
    </location>
</feature>
<comment type="caution">
    <text evidence="2">The sequence shown here is derived from an EMBL/GenBank/DDBJ whole genome shotgun (WGS) entry which is preliminary data.</text>
</comment>
<organism evidence="2 3">
    <name type="scientific">Liparis tanakae</name>
    <name type="common">Tanaka's snailfish</name>
    <dbReference type="NCBI Taxonomy" id="230148"/>
    <lineage>
        <taxon>Eukaryota</taxon>
        <taxon>Metazoa</taxon>
        <taxon>Chordata</taxon>
        <taxon>Craniata</taxon>
        <taxon>Vertebrata</taxon>
        <taxon>Euteleostomi</taxon>
        <taxon>Actinopterygii</taxon>
        <taxon>Neopterygii</taxon>
        <taxon>Teleostei</taxon>
        <taxon>Neoteleostei</taxon>
        <taxon>Acanthomorphata</taxon>
        <taxon>Eupercaria</taxon>
        <taxon>Perciformes</taxon>
        <taxon>Cottioidei</taxon>
        <taxon>Cottales</taxon>
        <taxon>Liparidae</taxon>
        <taxon>Liparis</taxon>
    </lineage>
</organism>
<gene>
    <name evidence="2" type="ORF">EYF80_029793</name>
</gene>
<dbReference type="Proteomes" id="UP000314294">
    <property type="component" value="Unassembled WGS sequence"/>
</dbReference>
<sequence>MKQRRREGSVAVLHVAVLKLSPLLATNVFVFRLGLFSIAPFVLDDVLRGKTRHGICTVAALRVSVLCGGKAERGRSYVAWQELDDHAHDEHGPEDVQSLQHEHEPVEEVEAEEGGIEEGEDYEAGDNENGSKHVFVRWSYKTRAGTELAGSTVRHNSVETCGQADPFVSPQSDFTRAPVKIHKLAMLQATRVCGVSDDVTGSQPPRCRCKAEATAVEADRASPDAAEKIGWCIRLTLLRDNRSCNLYSGSVLASGC</sequence>
<proteinExistence type="predicted"/>
<accession>A0A4Z2H2Y2</accession>
<dbReference type="AlphaFoldDB" id="A0A4Z2H2Y2"/>
<protein>
    <submittedName>
        <fullName evidence="2">Uncharacterized protein</fullName>
    </submittedName>
</protein>
<name>A0A4Z2H2Y2_9TELE</name>
<keyword evidence="3" id="KW-1185">Reference proteome</keyword>
<dbReference type="EMBL" id="SRLO01000343">
    <property type="protein sequence ID" value="TNN59951.1"/>
    <property type="molecule type" value="Genomic_DNA"/>
</dbReference>